<comment type="caution">
    <text evidence="10">The sequence shown here is derived from an EMBL/GenBank/DDBJ whole genome shotgun (WGS) entry which is preliminary data.</text>
</comment>
<dbReference type="SUPFAM" id="SSF161098">
    <property type="entry name" value="MetI-like"/>
    <property type="match status" value="1"/>
</dbReference>
<evidence type="ECO:0000256" key="1">
    <source>
        <dbReference type="ARBA" id="ARBA00004429"/>
    </source>
</evidence>
<keyword evidence="2 8" id="KW-0813">Transport</keyword>
<feature type="transmembrane region" description="Helical" evidence="8">
    <location>
        <begin position="93"/>
        <end position="112"/>
    </location>
</feature>
<dbReference type="Pfam" id="PF00528">
    <property type="entry name" value="BPD_transp_1"/>
    <property type="match status" value="1"/>
</dbReference>
<accession>A0A4R1N8I8</accession>
<feature type="transmembrane region" description="Helical" evidence="8">
    <location>
        <begin position="248"/>
        <end position="270"/>
    </location>
</feature>
<feature type="transmembrane region" description="Helical" evidence="8">
    <location>
        <begin position="152"/>
        <end position="171"/>
    </location>
</feature>
<keyword evidence="4" id="KW-0997">Cell inner membrane</keyword>
<keyword evidence="3" id="KW-1003">Cell membrane</keyword>
<dbReference type="AlphaFoldDB" id="A0A4R1N8I8"/>
<gene>
    <name evidence="10" type="ORF">EZJ58_0938</name>
</gene>
<feature type="transmembrane region" description="Helical" evidence="8">
    <location>
        <begin position="124"/>
        <end position="146"/>
    </location>
</feature>
<evidence type="ECO:0000256" key="6">
    <source>
        <dbReference type="ARBA" id="ARBA00022989"/>
    </source>
</evidence>
<feature type="domain" description="ABC transmembrane type-1" evidence="9">
    <location>
        <begin position="86"/>
        <end position="266"/>
    </location>
</feature>
<evidence type="ECO:0000259" key="9">
    <source>
        <dbReference type="PROSITE" id="PS50928"/>
    </source>
</evidence>
<dbReference type="InterPro" id="IPR035906">
    <property type="entry name" value="MetI-like_sf"/>
</dbReference>
<dbReference type="CDD" id="cd06261">
    <property type="entry name" value="TM_PBP2"/>
    <property type="match status" value="1"/>
</dbReference>
<evidence type="ECO:0000256" key="3">
    <source>
        <dbReference type="ARBA" id="ARBA00022475"/>
    </source>
</evidence>
<dbReference type="PROSITE" id="PS50928">
    <property type="entry name" value="ABC_TM1"/>
    <property type="match status" value="1"/>
</dbReference>
<organism evidence="10 11">
    <name type="scientific">Sodalis ligni</name>
    <dbReference type="NCBI Taxonomy" id="2697027"/>
    <lineage>
        <taxon>Bacteria</taxon>
        <taxon>Pseudomonadati</taxon>
        <taxon>Pseudomonadota</taxon>
        <taxon>Gammaproteobacteria</taxon>
        <taxon>Enterobacterales</taxon>
        <taxon>Bruguierivoracaceae</taxon>
        <taxon>Sodalis</taxon>
    </lineage>
</organism>
<dbReference type="GO" id="GO:0055085">
    <property type="term" value="P:transmembrane transport"/>
    <property type="evidence" value="ECO:0007669"/>
    <property type="project" value="InterPro"/>
</dbReference>
<dbReference type="InterPro" id="IPR000515">
    <property type="entry name" value="MetI-like"/>
</dbReference>
<feature type="transmembrane region" description="Helical" evidence="8">
    <location>
        <begin position="192"/>
        <end position="222"/>
    </location>
</feature>
<evidence type="ECO:0000256" key="8">
    <source>
        <dbReference type="RuleBase" id="RU363032"/>
    </source>
</evidence>
<evidence type="ECO:0000256" key="2">
    <source>
        <dbReference type="ARBA" id="ARBA00022448"/>
    </source>
</evidence>
<dbReference type="PANTHER" id="PTHR30151">
    <property type="entry name" value="ALKANE SULFONATE ABC TRANSPORTER-RELATED, MEMBRANE SUBUNIT"/>
    <property type="match status" value="1"/>
</dbReference>
<evidence type="ECO:0000313" key="11">
    <source>
        <dbReference type="Proteomes" id="UP000294555"/>
    </source>
</evidence>
<evidence type="ECO:0000256" key="5">
    <source>
        <dbReference type="ARBA" id="ARBA00022692"/>
    </source>
</evidence>
<evidence type="ECO:0000256" key="7">
    <source>
        <dbReference type="ARBA" id="ARBA00023136"/>
    </source>
</evidence>
<protein>
    <submittedName>
        <fullName evidence="10">NitT/TauT family transport system permease protein</fullName>
    </submittedName>
</protein>
<dbReference type="Gene3D" id="1.10.3720.10">
    <property type="entry name" value="MetI-like"/>
    <property type="match status" value="1"/>
</dbReference>
<evidence type="ECO:0000256" key="4">
    <source>
        <dbReference type="ARBA" id="ARBA00022519"/>
    </source>
</evidence>
<reference evidence="10 11" key="1">
    <citation type="submission" date="2019-02" db="EMBL/GenBank/DDBJ databases">
        <title>Investigation of anaerobic lignin degradation for improved lignocellulosic biofuels.</title>
        <authorList>
            <person name="Deangelis K."/>
        </authorList>
    </citation>
    <scope>NUCLEOTIDE SEQUENCE [LARGE SCALE GENOMIC DNA]</scope>
    <source>
        <strain evidence="10 11">159R</strain>
    </source>
</reference>
<evidence type="ECO:0000313" key="10">
    <source>
        <dbReference type="EMBL" id="TCL02899.1"/>
    </source>
</evidence>
<comment type="similarity">
    <text evidence="8">Belongs to the binding-protein-dependent transport system permease family.</text>
</comment>
<comment type="subcellular location">
    <subcellularLocation>
        <location evidence="1">Cell inner membrane</location>
        <topology evidence="1">Multi-pass membrane protein</topology>
    </subcellularLocation>
    <subcellularLocation>
        <location evidence="8">Cell membrane</location>
        <topology evidence="8">Multi-pass membrane protein</topology>
    </subcellularLocation>
</comment>
<keyword evidence="11" id="KW-1185">Reference proteome</keyword>
<proteinExistence type="inferred from homology"/>
<dbReference type="EMBL" id="SJOI01000001">
    <property type="protein sequence ID" value="TCL02899.1"/>
    <property type="molecule type" value="Genomic_DNA"/>
</dbReference>
<name>A0A4R1N8I8_9GAMM</name>
<sequence>MAKNNVTNLILQTAKRKKRQASHLAGPLSRASSRVFIQQFAFICVLLLLWEAAGTWLIDPFWSSRPSDICRRLWQMAGNGDLLRHVDATVSEAGLGLILGAVVGISLGLAMSRFTRTARVVEPLFMGLYSLPRVALAPLFVLWFGIGLSAKVMMAFSMVLFVFMLNVLEGIRSLESDHIDLLRTMRASRAYILRRVLLPAIVPWIAAAMRIAVGLAMVGAVVGELIGSNRGVGWYIENAAGQLDSTGVFTGIIILLILAMVANLIVTRIFHRLTEWRQ</sequence>
<keyword evidence="5 8" id="KW-0812">Transmembrane</keyword>
<feature type="transmembrane region" description="Helical" evidence="8">
    <location>
        <begin position="40"/>
        <end position="58"/>
    </location>
</feature>
<dbReference type="OrthoDB" id="8138334at2"/>
<dbReference type="PANTHER" id="PTHR30151:SF20">
    <property type="entry name" value="ABC TRANSPORTER PERMEASE PROTEIN HI_0355-RELATED"/>
    <property type="match status" value="1"/>
</dbReference>
<keyword evidence="6 8" id="KW-1133">Transmembrane helix</keyword>
<keyword evidence="7 8" id="KW-0472">Membrane</keyword>
<dbReference type="Proteomes" id="UP000294555">
    <property type="component" value="Unassembled WGS sequence"/>
</dbReference>
<dbReference type="GO" id="GO:0005886">
    <property type="term" value="C:plasma membrane"/>
    <property type="evidence" value="ECO:0007669"/>
    <property type="project" value="UniProtKB-SubCell"/>
</dbReference>